<keyword evidence="12" id="KW-1185">Reference proteome</keyword>
<reference evidence="11 12" key="1">
    <citation type="submission" date="2022-10" db="EMBL/GenBank/DDBJ databases">
        <title>Defluviimonas sp. nov., isolated from ocean surface water.</title>
        <authorList>
            <person name="He W."/>
            <person name="Wang L."/>
            <person name="Zhang D.-F."/>
        </authorList>
    </citation>
    <scope>NUCLEOTIDE SEQUENCE [LARGE SCALE GENOMIC DNA]</scope>
    <source>
        <strain evidence="11 12">WL0002</strain>
    </source>
</reference>
<dbReference type="InterPro" id="IPR019823">
    <property type="entry name" value="Mechanosensitive_channel_CS"/>
</dbReference>
<evidence type="ECO:0000256" key="2">
    <source>
        <dbReference type="ARBA" id="ARBA00007254"/>
    </source>
</evidence>
<evidence type="ECO:0000256" key="10">
    <source>
        <dbReference type="HAMAP-Rule" id="MF_00115"/>
    </source>
</evidence>
<name>A0ABT2Z7N1_9RHOB</name>
<dbReference type="SUPFAM" id="SSF81330">
    <property type="entry name" value="Gated mechanosensitive channel"/>
    <property type="match status" value="1"/>
</dbReference>
<protein>
    <recommendedName>
        <fullName evidence="10">Large-conductance mechanosensitive channel</fullName>
    </recommendedName>
</protein>
<dbReference type="HAMAP" id="MF_00115">
    <property type="entry name" value="MscL"/>
    <property type="match status" value="1"/>
</dbReference>
<keyword evidence="4 10" id="KW-1003">Cell membrane</keyword>
<evidence type="ECO:0000256" key="9">
    <source>
        <dbReference type="ARBA" id="ARBA00023303"/>
    </source>
</evidence>
<comment type="function">
    <text evidence="10">Channel that opens in response to stretch forces in the membrane lipid bilayer. May participate in the regulation of osmotic pressure changes within the cell.</text>
</comment>
<dbReference type="InterPro" id="IPR036019">
    <property type="entry name" value="MscL_channel"/>
</dbReference>
<dbReference type="PANTHER" id="PTHR30266:SF2">
    <property type="entry name" value="LARGE-CONDUCTANCE MECHANOSENSITIVE CHANNEL"/>
    <property type="match status" value="1"/>
</dbReference>
<dbReference type="Proteomes" id="UP001652542">
    <property type="component" value="Unassembled WGS sequence"/>
</dbReference>
<organism evidence="11 12">
    <name type="scientific">Albidovulum marisflavi</name>
    <dbReference type="NCBI Taxonomy" id="2984159"/>
    <lineage>
        <taxon>Bacteria</taxon>
        <taxon>Pseudomonadati</taxon>
        <taxon>Pseudomonadota</taxon>
        <taxon>Alphaproteobacteria</taxon>
        <taxon>Rhodobacterales</taxon>
        <taxon>Paracoccaceae</taxon>
        <taxon>Albidovulum</taxon>
    </lineage>
</organism>
<dbReference type="PANTHER" id="PTHR30266">
    <property type="entry name" value="MECHANOSENSITIVE CHANNEL MSCL"/>
    <property type="match status" value="1"/>
</dbReference>
<dbReference type="PROSITE" id="PS01327">
    <property type="entry name" value="MSCL"/>
    <property type="match status" value="1"/>
</dbReference>
<comment type="similarity">
    <text evidence="2 10">Belongs to the MscL family.</text>
</comment>
<evidence type="ECO:0000256" key="3">
    <source>
        <dbReference type="ARBA" id="ARBA00022448"/>
    </source>
</evidence>
<dbReference type="Gene3D" id="1.10.1200.120">
    <property type="entry name" value="Large-conductance mechanosensitive channel, MscL, domain 1"/>
    <property type="match status" value="1"/>
</dbReference>
<evidence type="ECO:0000256" key="7">
    <source>
        <dbReference type="ARBA" id="ARBA00023065"/>
    </source>
</evidence>
<evidence type="ECO:0000313" key="11">
    <source>
        <dbReference type="EMBL" id="MCV2867125.1"/>
    </source>
</evidence>
<evidence type="ECO:0000256" key="1">
    <source>
        <dbReference type="ARBA" id="ARBA00004651"/>
    </source>
</evidence>
<evidence type="ECO:0000313" key="12">
    <source>
        <dbReference type="Proteomes" id="UP001652542"/>
    </source>
</evidence>
<feature type="transmembrane region" description="Helical" evidence="10">
    <location>
        <begin position="77"/>
        <end position="101"/>
    </location>
</feature>
<keyword evidence="10" id="KW-0997">Cell inner membrane</keyword>
<dbReference type="InterPro" id="IPR001185">
    <property type="entry name" value="MS_channel"/>
</dbReference>
<comment type="subcellular location">
    <subcellularLocation>
        <location evidence="10">Cell inner membrane</location>
        <topology evidence="10">Multi-pass membrane protein</topology>
    </subcellularLocation>
    <subcellularLocation>
        <location evidence="1">Cell membrane</location>
        <topology evidence="1">Multi-pass membrane protein</topology>
    </subcellularLocation>
</comment>
<sequence length="141" mass="14904">MIKEFRDFIARGNVMDMAVGIIIGAAFTAIVTSLVSDLINPVIGLITGGMDFSDLFVNLGEGDYASLDAAREAGAPVFAYGAFISAVINFLIIAFVVFLLVKGVNKIKDAAERKQEEAPAAPAGPSELDVLLEIRDALKKG</sequence>
<evidence type="ECO:0000256" key="8">
    <source>
        <dbReference type="ARBA" id="ARBA00023136"/>
    </source>
</evidence>
<accession>A0ABT2Z7N1</accession>
<dbReference type="NCBIfam" id="NF001843">
    <property type="entry name" value="PRK00567.1-4"/>
    <property type="match status" value="1"/>
</dbReference>
<keyword evidence="9 10" id="KW-0407">Ion channel</keyword>
<dbReference type="InterPro" id="IPR037673">
    <property type="entry name" value="MSC/AndL"/>
</dbReference>
<keyword evidence="3 10" id="KW-0813">Transport</keyword>
<gene>
    <name evidence="10 11" type="primary">mscL</name>
    <name evidence="11" type="ORF">OEW28_00610</name>
</gene>
<dbReference type="EMBL" id="JAOWKY010000001">
    <property type="protein sequence ID" value="MCV2867125.1"/>
    <property type="molecule type" value="Genomic_DNA"/>
</dbReference>
<keyword evidence="8 10" id="KW-0472">Membrane</keyword>
<evidence type="ECO:0000256" key="6">
    <source>
        <dbReference type="ARBA" id="ARBA00022989"/>
    </source>
</evidence>
<keyword evidence="7 10" id="KW-0406">Ion transport</keyword>
<feature type="transmembrane region" description="Helical" evidence="10">
    <location>
        <begin position="12"/>
        <end position="35"/>
    </location>
</feature>
<dbReference type="PRINTS" id="PR01264">
    <property type="entry name" value="MECHCHANNEL"/>
</dbReference>
<comment type="subunit">
    <text evidence="10">Homopentamer.</text>
</comment>
<keyword evidence="5 10" id="KW-0812">Transmembrane</keyword>
<comment type="caution">
    <text evidence="11">The sequence shown here is derived from an EMBL/GenBank/DDBJ whole genome shotgun (WGS) entry which is preliminary data.</text>
</comment>
<keyword evidence="6 10" id="KW-1133">Transmembrane helix</keyword>
<dbReference type="NCBIfam" id="NF010557">
    <property type="entry name" value="PRK13952.1"/>
    <property type="match status" value="1"/>
</dbReference>
<evidence type="ECO:0000256" key="5">
    <source>
        <dbReference type="ARBA" id="ARBA00022692"/>
    </source>
</evidence>
<evidence type="ECO:0000256" key="4">
    <source>
        <dbReference type="ARBA" id="ARBA00022475"/>
    </source>
</evidence>
<dbReference type="Pfam" id="PF01741">
    <property type="entry name" value="MscL"/>
    <property type="match status" value="1"/>
</dbReference>
<dbReference type="NCBIfam" id="TIGR00220">
    <property type="entry name" value="mscL"/>
    <property type="match status" value="1"/>
</dbReference>
<dbReference type="RefSeq" id="WP_263732794.1">
    <property type="nucleotide sequence ID" value="NZ_JAOWKY010000001.1"/>
</dbReference>
<proteinExistence type="inferred from homology"/>